<keyword evidence="8" id="KW-0133">Cell shape</keyword>
<feature type="domain" description="Penicillin-binding protein transpeptidase" evidence="15">
    <location>
        <begin position="347"/>
        <end position="624"/>
    </location>
</feature>
<keyword evidence="9" id="KW-0573">Peptidoglycan synthesis</keyword>
<dbReference type="InterPro" id="IPR036950">
    <property type="entry name" value="PBP_transglycosylase"/>
</dbReference>
<accession>A0A366XVJ9</accession>
<dbReference type="InterPro" id="IPR001460">
    <property type="entry name" value="PCN-bd_Tpept"/>
</dbReference>
<feature type="compositionally biased region" description="Basic and acidic residues" evidence="14">
    <location>
        <begin position="782"/>
        <end position="794"/>
    </location>
</feature>
<comment type="similarity">
    <text evidence="2">In the N-terminal section; belongs to the glycosyltransferase 51 family.</text>
</comment>
<comment type="similarity">
    <text evidence="1">In the C-terminal section; belongs to the transpeptidase family.</text>
</comment>
<keyword evidence="3" id="KW-0121">Carboxypeptidase</keyword>
<feature type="compositionally biased region" description="Polar residues" evidence="14">
    <location>
        <begin position="695"/>
        <end position="709"/>
    </location>
</feature>
<comment type="caution">
    <text evidence="17">The sequence shown here is derived from an EMBL/GenBank/DDBJ whole genome shotgun (WGS) entry which is preliminary data.</text>
</comment>
<dbReference type="InterPro" id="IPR001264">
    <property type="entry name" value="Glyco_trans_51"/>
</dbReference>
<dbReference type="GO" id="GO:0071555">
    <property type="term" value="P:cell wall organization"/>
    <property type="evidence" value="ECO:0007669"/>
    <property type="project" value="UniProtKB-KW"/>
</dbReference>
<dbReference type="SUPFAM" id="SSF56601">
    <property type="entry name" value="beta-lactamase/transpeptidase-like"/>
    <property type="match status" value="1"/>
</dbReference>
<evidence type="ECO:0000259" key="15">
    <source>
        <dbReference type="Pfam" id="PF00905"/>
    </source>
</evidence>
<organism evidence="17 18">
    <name type="scientific">Bacillus taeanensis</name>
    <dbReference type="NCBI Taxonomy" id="273032"/>
    <lineage>
        <taxon>Bacteria</taxon>
        <taxon>Bacillati</taxon>
        <taxon>Bacillota</taxon>
        <taxon>Bacilli</taxon>
        <taxon>Bacillales</taxon>
        <taxon>Bacillaceae</taxon>
        <taxon>Bacillus</taxon>
    </lineage>
</organism>
<dbReference type="PANTHER" id="PTHR32282">
    <property type="entry name" value="BINDING PROTEIN TRANSPEPTIDASE, PUTATIVE-RELATED"/>
    <property type="match status" value="1"/>
</dbReference>
<evidence type="ECO:0000256" key="4">
    <source>
        <dbReference type="ARBA" id="ARBA00022670"/>
    </source>
</evidence>
<reference evidence="17 18" key="1">
    <citation type="submission" date="2018-07" db="EMBL/GenBank/DDBJ databases">
        <title>Lottiidibacillus patelloidae gen. nov., sp. nov., isolated from the intestinal tract of a marine limpet and the reclassification of B. taeanensis BH030017T, B. algicola KMM 3737T and B. hwajinpoensis SW-72T as genus Lottiidibacillus.</title>
        <authorList>
            <person name="Liu R."/>
            <person name="Huang Z."/>
        </authorList>
    </citation>
    <scope>NUCLEOTIDE SEQUENCE [LARGE SCALE GENOMIC DNA]</scope>
    <source>
        <strain evidence="17 18">BH030017</strain>
    </source>
</reference>
<dbReference type="GO" id="GO:0006508">
    <property type="term" value="P:proteolysis"/>
    <property type="evidence" value="ECO:0007669"/>
    <property type="project" value="UniProtKB-KW"/>
</dbReference>
<dbReference type="GO" id="GO:0008360">
    <property type="term" value="P:regulation of cell shape"/>
    <property type="evidence" value="ECO:0007669"/>
    <property type="project" value="UniProtKB-KW"/>
</dbReference>
<evidence type="ECO:0000256" key="6">
    <source>
        <dbReference type="ARBA" id="ARBA00022679"/>
    </source>
</evidence>
<evidence type="ECO:0000313" key="17">
    <source>
        <dbReference type="EMBL" id="RBW68183.1"/>
    </source>
</evidence>
<dbReference type="FunFam" id="1.10.3810.10:FF:000001">
    <property type="entry name" value="Penicillin-binding protein 1A"/>
    <property type="match status" value="1"/>
</dbReference>
<dbReference type="GO" id="GO:0008955">
    <property type="term" value="F:peptidoglycan glycosyltransferase activity"/>
    <property type="evidence" value="ECO:0007669"/>
    <property type="project" value="UniProtKB-EC"/>
</dbReference>
<keyword evidence="7" id="KW-0378">Hydrolase</keyword>
<keyword evidence="18" id="KW-1185">Reference proteome</keyword>
<evidence type="ECO:0000259" key="16">
    <source>
        <dbReference type="Pfam" id="PF00912"/>
    </source>
</evidence>
<dbReference type="InterPro" id="IPR023346">
    <property type="entry name" value="Lysozyme-like_dom_sf"/>
</dbReference>
<dbReference type="Pfam" id="PF00905">
    <property type="entry name" value="Transpeptidase"/>
    <property type="match status" value="1"/>
</dbReference>
<feature type="compositionally biased region" description="Basic and acidic residues" evidence="14">
    <location>
        <begin position="710"/>
        <end position="761"/>
    </location>
</feature>
<evidence type="ECO:0000256" key="10">
    <source>
        <dbReference type="ARBA" id="ARBA00023268"/>
    </source>
</evidence>
<keyword evidence="6" id="KW-0808">Transferase</keyword>
<evidence type="ECO:0000256" key="13">
    <source>
        <dbReference type="ARBA" id="ARBA00049902"/>
    </source>
</evidence>
<proteinExistence type="inferred from homology"/>
<keyword evidence="10" id="KW-0511">Multifunctional enzyme</keyword>
<evidence type="ECO:0000256" key="1">
    <source>
        <dbReference type="ARBA" id="ARBA00007090"/>
    </source>
</evidence>
<keyword evidence="5" id="KW-0328">Glycosyltransferase</keyword>
<keyword evidence="4" id="KW-0645">Protease</keyword>
<keyword evidence="11" id="KW-0961">Cell wall biogenesis/degradation</keyword>
<dbReference type="AlphaFoldDB" id="A0A366XVJ9"/>
<dbReference type="InterPro" id="IPR050396">
    <property type="entry name" value="Glycosyltr_51/Transpeptidase"/>
</dbReference>
<dbReference type="GO" id="GO:0008658">
    <property type="term" value="F:penicillin binding"/>
    <property type="evidence" value="ECO:0007669"/>
    <property type="project" value="InterPro"/>
</dbReference>
<evidence type="ECO:0000256" key="11">
    <source>
        <dbReference type="ARBA" id="ARBA00023316"/>
    </source>
</evidence>
<feature type="compositionally biased region" description="Basic and acidic residues" evidence="14">
    <location>
        <begin position="682"/>
        <end position="693"/>
    </location>
</feature>
<protein>
    <submittedName>
        <fullName evidence="17">Primosomal protein</fullName>
    </submittedName>
</protein>
<evidence type="ECO:0000256" key="8">
    <source>
        <dbReference type="ARBA" id="ARBA00022960"/>
    </source>
</evidence>
<dbReference type="PANTHER" id="PTHR32282:SF29">
    <property type="entry name" value="PENICILLIN-BINDING PROTEIN 1A"/>
    <property type="match status" value="1"/>
</dbReference>
<feature type="compositionally biased region" description="Basic and acidic residues" evidence="14">
    <location>
        <begin position="803"/>
        <end position="855"/>
    </location>
</feature>
<dbReference type="EMBL" id="QOCW01000024">
    <property type="protein sequence ID" value="RBW68183.1"/>
    <property type="molecule type" value="Genomic_DNA"/>
</dbReference>
<evidence type="ECO:0000256" key="12">
    <source>
        <dbReference type="ARBA" id="ARBA00034000"/>
    </source>
</evidence>
<dbReference type="SUPFAM" id="SSF53955">
    <property type="entry name" value="Lysozyme-like"/>
    <property type="match status" value="1"/>
</dbReference>
<evidence type="ECO:0000256" key="7">
    <source>
        <dbReference type="ARBA" id="ARBA00022801"/>
    </source>
</evidence>
<dbReference type="OrthoDB" id="9766909at2"/>
<dbReference type="Gene3D" id="1.10.3810.10">
    <property type="entry name" value="Biosynthetic peptidoglycan transglycosylase-like"/>
    <property type="match status" value="1"/>
</dbReference>
<dbReference type="NCBIfam" id="TIGR02074">
    <property type="entry name" value="PBP_1a_fam"/>
    <property type="match status" value="1"/>
</dbReference>
<evidence type="ECO:0000256" key="14">
    <source>
        <dbReference type="SAM" id="MobiDB-lite"/>
    </source>
</evidence>
<dbReference type="Pfam" id="PF00912">
    <property type="entry name" value="Transgly"/>
    <property type="match status" value="1"/>
</dbReference>
<dbReference type="GO" id="GO:0009002">
    <property type="term" value="F:serine-type D-Ala-D-Ala carboxypeptidase activity"/>
    <property type="evidence" value="ECO:0007669"/>
    <property type="project" value="UniProtKB-EC"/>
</dbReference>
<dbReference type="GO" id="GO:0009252">
    <property type="term" value="P:peptidoglycan biosynthetic process"/>
    <property type="evidence" value="ECO:0007669"/>
    <property type="project" value="UniProtKB-KW"/>
</dbReference>
<comment type="catalytic activity">
    <reaction evidence="13">
        <text>[GlcNAc-(1-&gt;4)-Mur2Ac(oyl-L-Ala-gamma-D-Glu-L-Lys-D-Ala-D-Ala)](n)-di-trans,octa-cis-undecaprenyl diphosphate + beta-D-GlcNAc-(1-&gt;4)-Mur2Ac(oyl-L-Ala-gamma-D-Glu-L-Lys-D-Ala-D-Ala)-di-trans,octa-cis-undecaprenyl diphosphate = [GlcNAc-(1-&gt;4)-Mur2Ac(oyl-L-Ala-gamma-D-Glu-L-Lys-D-Ala-D-Ala)](n+1)-di-trans,octa-cis-undecaprenyl diphosphate + di-trans,octa-cis-undecaprenyl diphosphate + H(+)</text>
        <dbReference type="Rhea" id="RHEA:23708"/>
        <dbReference type="Rhea" id="RHEA-COMP:9602"/>
        <dbReference type="Rhea" id="RHEA-COMP:9603"/>
        <dbReference type="ChEBI" id="CHEBI:15378"/>
        <dbReference type="ChEBI" id="CHEBI:58405"/>
        <dbReference type="ChEBI" id="CHEBI:60033"/>
        <dbReference type="ChEBI" id="CHEBI:78435"/>
        <dbReference type="EC" id="2.4.99.28"/>
    </reaction>
</comment>
<evidence type="ECO:0000256" key="2">
    <source>
        <dbReference type="ARBA" id="ARBA00007739"/>
    </source>
</evidence>
<evidence type="ECO:0000256" key="5">
    <source>
        <dbReference type="ARBA" id="ARBA00022676"/>
    </source>
</evidence>
<evidence type="ECO:0000256" key="9">
    <source>
        <dbReference type="ARBA" id="ARBA00022984"/>
    </source>
</evidence>
<evidence type="ECO:0000256" key="3">
    <source>
        <dbReference type="ARBA" id="ARBA00022645"/>
    </source>
</evidence>
<feature type="domain" description="Glycosyl transferase family 51" evidence="16">
    <location>
        <begin position="86"/>
        <end position="253"/>
    </location>
</feature>
<dbReference type="Proteomes" id="UP000253314">
    <property type="component" value="Unassembled WGS sequence"/>
</dbReference>
<feature type="region of interest" description="Disordered" evidence="14">
    <location>
        <begin position="677"/>
        <end position="855"/>
    </location>
</feature>
<gene>
    <name evidence="17" type="ORF">DS031_18380</name>
</gene>
<sequence>MMMPFKHVLNKPNRNVKEKKDKKMKQFLIMTLVALLIVFNMTVITGAVSAYAYLKDAPELNTELLQEPKSSVIYDKDNKEVRYLVGKEYRKYTAIEDIPKNVQRAFIAVEDIRFYDHAGIDIKRIAGAVLANIKNGFGSEGASTITQQVVKNSLLSSEKTLERKINEAYLAVKLEENYSKNEILEMYLNNIYFGEGAYGVAAAADTYFNKSLHQLTTAEIALLAGLPQRPSGYNPYNYPKVAEERRNTVLALMKKHEVITEEEDKEAKRIPVEEMLYIKKQNESQYDAFIDKVVKELVDKGISETVIYNGGLKIYTTLDQDAQTHVEKVLSTDEYVTYQDEQLRSGIVLMDTQTGEIRAIGSRRNGEEKVAKGWNYALDNKRQPGSTVKPILAYGPGIEHFKWSTYEQFLDEKVEIYGKEIQNWDEEYHGYIDMSESLRQSYNIPAVKAYLEVGPEKAKAFAEKVGLKLDEIYPSYAIGGFKHGLSPLDLAGAYAAFGNRGMYQEPYAVKKVVFPDGKEEQYGSEPVQAMHDYTAYMMTDLLKTVVEKGTGRAAAVEGLPVAGKTGTTNLPEGISGKGTADVWFAGFTTRYTAAVWSGYDATTQETYIKEQYDDVSKEIFKEVIAYVSKNIETPDFTKPSSVMAVEIDKKTGLQANSSTPASQKVTELYVKGTSPKRIPTLDAKKKNSKKESKFVLSSSQLQEEVQTAEQQKEVREKQAETVQEEPKQPVKDEQQKQEEQVVKERQTKPEVKEEELKKSEQPIEEAPAEQPQEQESQEQPETEEKPKEQPKQEEVKEEEEPQPEEKPKQESKSKLEEKPKQESKSEEEVKAQENQKPEETKQPTEETAKDEKQTD</sequence>
<dbReference type="Gene3D" id="3.40.710.10">
    <property type="entry name" value="DD-peptidase/beta-lactamase superfamily"/>
    <property type="match status" value="1"/>
</dbReference>
<dbReference type="InterPro" id="IPR012338">
    <property type="entry name" value="Beta-lactam/transpept-like"/>
</dbReference>
<evidence type="ECO:0000313" key="18">
    <source>
        <dbReference type="Proteomes" id="UP000253314"/>
    </source>
</evidence>
<dbReference type="GO" id="GO:0030288">
    <property type="term" value="C:outer membrane-bounded periplasmic space"/>
    <property type="evidence" value="ECO:0007669"/>
    <property type="project" value="TreeGrafter"/>
</dbReference>
<name>A0A366XVJ9_9BACI</name>
<comment type="catalytic activity">
    <reaction evidence="12">
        <text>Preferential cleavage: (Ac)2-L-Lys-D-Ala-|-D-Ala. Also transpeptidation of peptidyl-alanyl moieties that are N-acyl substituents of D-alanine.</text>
        <dbReference type="EC" id="3.4.16.4"/>
    </reaction>
</comment>